<keyword evidence="5 8" id="KW-0378">Hydrolase</keyword>
<evidence type="ECO:0000256" key="6">
    <source>
        <dbReference type="ARBA" id="ARBA00022842"/>
    </source>
</evidence>
<name>A0ABU1IIT0_9BACL</name>
<gene>
    <name evidence="8" type="ORF">JOE21_000654</name>
</gene>
<comment type="caution">
    <text evidence="8">The sequence shown here is derived from an EMBL/GenBank/DDBJ whole genome shotgun (WGS) entry which is preliminary data.</text>
</comment>
<dbReference type="RefSeq" id="WP_309862180.1">
    <property type="nucleotide sequence ID" value="NZ_JAVDQG010000001.1"/>
</dbReference>
<organism evidence="8 9">
    <name type="scientific">Desmospora profundinema</name>
    <dbReference type="NCBI Taxonomy" id="1571184"/>
    <lineage>
        <taxon>Bacteria</taxon>
        <taxon>Bacillati</taxon>
        <taxon>Bacillota</taxon>
        <taxon>Bacilli</taxon>
        <taxon>Bacillales</taxon>
        <taxon>Thermoactinomycetaceae</taxon>
        <taxon>Desmospora</taxon>
    </lineage>
</organism>
<dbReference type="SUPFAM" id="SSF142823">
    <property type="entry name" value="ComB-like"/>
    <property type="match status" value="1"/>
</dbReference>
<evidence type="ECO:0000256" key="2">
    <source>
        <dbReference type="ARBA" id="ARBA00009997"/>
    </source>
</evidence>
<evidence type="ECO:0000256" key="7">
    <source>
        <dbReference type="ARBA" id="ARBA00033711"/>
    </source>
</evidence>
<evidence type="ECO:0000256" key="5">
    <source>
        <dbReference type="ARBA" id="ARBA00022801"/>
    </source>
</evidence>
<dbReference type="PANTHER" id="PTHR37311:SF1">
    <property type="entry name" value="2-PHOSPHOSULFOLACTATE PHOSPHATASE-RELATED"/>
    <property type="match status" value="1"/>
</dbReference>
<evidence type="ECO:0000256" key="4">
    <source>
        <dbReference type="ARBA" id="ARBA00021948"/>
    </source>
</evidence>
<evidence type="ECO:0000313" key="9">
    <source>
        <dbReference type="Proteomes" id="UP001185012"/>
    </source>
</evidence>
<keyword evidence="9" id="KW-1185">Reference proteome</keyword>
<dbReference type="EMBL" id="JAVDQG010000001">
    <property type="protein sequence ID" value="MDR6224666.1"/>
    <property type="molecule type" value="Genomic_DNA"/>
</dbReference>
<dbReference type="Gene3D" id="3.90.1560.10">
    <property type="entry name" value="ComB-like"/>
    <property type="match status" value="1"/>
</dbReference>
<comment type="catalytic activity">
    <reaction evidence="7">
        <text>(2R)-O-phospho-3-sulfolactate + H2O = (2R)-3-sulfolactate + phosphate</text>
        <dbReference type="Rhea" id="RHEA:23416"/>
        <dbReference type="ChEBI" id="CHEBI:15377"/>
        <dbReference type="ChEBI" id="CHEBI:15597"/>
        <dbReference type="ChEBI" id="CHEBI:43474"/>
        <dbReference type="ChEBI" id="CHEBI:58738"/>
        <dbReference type="EC" id="3.1.3.71"/>
    </reaction>
</comment>
<dbReference type="InterPro" id="IPR005238">
    <property type="entry name" value="ComB-like"/>
</dbReference>
<comment type="similarity">
    <text evidence="2">Belongs to the ComB family.</text>
</comment>
<dbReference type="GO" id="GO:0050532">
    <property type="term" value="F:2-phosphosulfolactate phosphatase activity"/>
    <property type="evidence" value="ECO:0007669"/>
    <property type="project" value="UniProtKB-EC"/>
</dbReference>
<evidence type="ECO:0000256" key="1">
    <source>
        <dbReference type="ARBA" id="ARBA00001946"/>
    </source>
</evidence>
<dbReference type="Proteomes" id="UP001185012">
    <property type="component" value="Unassembled WGS sequence"/>
</dbReference>
<dbReference type="InterPro" id="IPR036702">
    <property type="entry name" value="ComB-like_sf"/>
</dbReference>
<evidence type="ECO:0000256" key="3">
    <source>
        <dbReference type="ARBA" id="ARBA00012953"/>
    </source>
</evidence>
<comment type="cofactor">
    <cofactor evidence="1">
        <name>Mg(2+)</name>
        <dbReference type="ChEBI" id="CHEBI:18420"/>
    </cofactor>
</comment>
<evidence type="ECO:0000313" key="8">
    <source>
        <dbReference type="EMBL" id="MDR6224666.1"/>
    </source>
</evidence>
<protein>
    <recommendedName>
        <fullName evidence="4">Probable 2-phosphosulfolactate phosphatase</fullName>
        <ecNumber evidence="3">3.1.3.71</ecNumber>
    </recommendedName>
</protein>
<dbReference type="PANTHER" id="PTHR37311">
    <property type="entry name" value="2-PHOSPHOSULFOLACTATE PHOSPHATASE-RELATED"/>
    <property type="match status" value="1"/>
</dbReference>
<dbReference type="EC" id="3.1.3.71" evidence="3"/>
<sequence length="234" mass="25410">MNVQTVFCIDALKSEMLVHKTVIVIDVFRASSSIVTAFSRGAASIIPAETVAEARQFGKAGYLIGGERYGKHLEGFHFGNAPSDFSSSRIKGRDIVLTTTNGTRALVKASRASDVLIGCFLNAKACADKAKALHHDILLLCAGTRGEFALEDGIAAGCILHHLKEEDPTLPCDDEGLALLHAYRSINGQLSDLLSLGRSGQRLKARGRQGDIYDCIQINRYSIVPTWHQDRFVP</sequence>
<proteinExistence type="inferred from homology"/>
<reference evidence="8 9" key="1">
    <citation type="submission" date="2023-07" db="EMBL/GenBank/DDBJ databases">
        <title>Genomic Encyclopedia of Type Strains, Phase IV (KMG-IV): sequencing the most valuable type-strain genomes for metagenomic binning, comparative biology and taxonomic classification.</title>
        <authorList>
            <person name="Goeker M."/>
        </authorList>
    </citation>
    <scope>NUCLEOTIDE SEQUENCE [LARGE SCALE GENOMIC DNA]</scope>
    <source>
        <strain evidence="8 9">DSM 45903</strain>
    </source>
</reference>
<accession>A0ABU1IIT0</accession>
<dbReference type="Pfam" id="PF04029">
    <property type="entry name" value="2-ph_phosp"/>
    <property type="match status" value="1"/>
</dbReference>
<keyword evidence="6" id="KW-0460">Magnesium</keyword>